<accession>A0A6I3XQE2</accession>
<dbReference type="Proteomes" id="UP000431684">
    <property type="component" value="Unassembled WGS sequence"/>
</dbReference>
<evidence type="ECO:0008006" key="4">
    <source>
        <dbReference type="Google" id="ProtNLM"/>
    </source>
</evidence>
<dbReference type="OrthoDB" id="8735072at2"/>
<dbReference type="InterPro" id="IPR032774">
    <property type="entry name" value="WG_beta_rep"/>
</dbReference>
<gene>
    <name evidence="2" type="ORF">GJV26_26685</name>
</gene>
<reference evidence="2 3" key="1">
    <citation type="submission" date="2019-11" db="EMBL/GenBank/DDBJ databases">
        <title>Draft Genome Sequences of Six Type Strains of the Genus Massilia.</title>
        <authorList>
            <person name="Miess H."/>
            <person name="Frediansyah A."/>
            <person name="Goeker M."/>
            <person name="Gross H."/>
        </authorList>
    </citation>
    <scope>NUCLEOTIDE SEQUENCE [LARGE SCALE GENOMIC DNA]</scope>
    <source>
        <strain evidence="2 3">DSM 17513</strain>
    </source>
</reference>
<comment type="caution">
    <text evidence="2">The sequence shown here is derived from an EMBL/GenBank/DDBJ whole genome shotgun (WGS) entry which is preliminary data.</text>
</comment>
<feature type="region of interest" description="Disordered" evidence="1">
    <location>
        <begin position="456"/>
        <end position="494"/>
    </location>
</feature>
<organism evidence="2 3">
    <name type="scientific">Pseudoduganella dura</name>
    <dbReference type="NCBI Taxonomy" id="321982"/>
    <lineage>
        <taxon>Bacteria</taxon>
        <taxon>Pseudomonadati</taxon>
        <taxon>Pseudomonadota</taxon>
        <taxon>Betaproteobacteria</taxon>
        <taxon>Burkholderiales</taxon>
        <taxon>Oxalobacteraceae</taxon>
        <taxon>Telluria group</taxon>
        <taxon>Pseudoduganella</taxon>
    </lineage>
</organism>
<dbReference type="PANTHER" id="PTHR37841">
    <property type="entry name" value="GLR2918 PROTEIN"/>
    <property type="match status" value="1"/>
</dbReference>
<dbReference type="AlphaFoldDB" id="A0A6I3XQE2"/>
<dbReference type="RefSeq" id="WP_155711637.1">
    <property type="nucleotide sequence ID" value="NZ_BMWU01000061.1"/>
</dbReference>
<sequence length="615" mass="66600">MSIPPILIRNHLHPTPGARPLLLVRGDLVHVPHPALLDLMGAFVDDLHGGWIAAARSESGFGYISGEGEWVVAPTLQDARSFTEDGLARFRADDRWGYRDLRGAVAIAPRFDDAAVFRHGLAAVKDGAQWRYIDPKGEPAFDGTFVQAGEFGNVGLALARATRLGKFGFIDRAGNWAIAPRFRRAAAFADFALAPASVDEERFGLIDASGQWAVPPTYGLIGQFNAEGYAYCRPLAWHRGVPGGYLDSAGREVIPFQEDLADCMEAGLARVGCHRYAGVQGALATSIPLAWGADFTSDGFTVARARIGREGDPRAFDEPWGILRADGRFHPVPDGVLEPLTDSERDIVLPEPGTALAAFATQDGNVALLDRNGTVVYRLERETDATLERVVLRDAQGCALWAGEPCTAARIAPFFDPRPNELLEGLQDCAQIAGLARSLLAETRCKLAALAAGEPVPARTGDDANAPDGWPDEDDEASNREDFDGDPPGPAAQVRTSRRVFRAFGDESTWFRYEFLVDQRCQAMERVHAEMLAVLTREFGAASQNPDYAGRPAEDGTSAWAIGEEAERLWLGLRASLHTGDGTFWCHVWLHCAPGSATLQRALEALPVPCPTPGR</sequence>
<dbReference type="EMBL" id="WNWM01000002">
    <property type="protein sequence ID" value="MUI16021.1"/>
    <property type="molecule type" value="Genomic_DNA"/>
</dbReference>
<dbReference type="Pfam" id="PF14903">
    <property type="entry name" value="WG_beta_rep"/>
    <property type="match status" value="3"/>
</dbReference>
<keyword evidence="3" id="KW-1185">Reference proteome</keyword>
<proteinExistence type="predicted"/>
<evidence type="ECO:0000256" key="1">
    <source>
        <dbReference type="SAM" id="MobiDB-lite"/>
    </source>
</evidence>
<evidence type="ECO:0000313" key="3">
    <source>
        <dbReference type="Proteomes" id="UP000431684"/>
    </source>
</evidence>
<name>A0A6I3XQE2_9BURK</name>
<protein>
    <recommendedName>
        <fullName evidence="4">WG repeat-containing protein</fullName>
    </recommendedName>
</protein>
<dbReference type="PANTHER" id="PTHR37841:SF1">
    <property type="entry name" value="DUF3298 DOMAIN-CONTAINING PROTEIN"/>
    <property type="match status" value="1"/>
</dbReference>
<evidence type="ECO:0000313" key="2">
    <source>
        <dbReference type="EMBL" id="MUI16021.1"/>
    </source>
</evidence>